<dbReference type="WBParaSite" id="SCUD_0000288001-mRNA-1">
    <property type="protein sequence ID" value="SCUD_0000288001-mRNA-1"/>
    <property type="gene ID" value="SCUD_0000288001"/>
</dbReference>
<protein>
    <submittedName>
        <fullName evidence="1 3">Uncharacterized protein</fullName>
    </submittedName>
</protein>
<dbReference type="Proteomes" id="UP000279833">
    <property type="component" value="Unassembled WGS sequence"/>
</dbReference>
<dbReference type="AlphaFoldDB" id="A0A183JJK4"/>
<evidence type="ECO:0000313" key="3">
    <source>
        <dbReference type="WBParaSite" id="SCUD_0000288001-mRNA-1"/>
    </source>
</evidence>
<sequence>MTHRRIDHVMEESVTLKDHLNGGFQINLNDQHSYIPNLDCHMNYSKH</sequence>
<proteinExistence type="predicted"/>
<evidence type="ECO:0000313" key="1">
    <source>
        <dbReference type="EMBL" id="VDO77575.1"/>
    </source>
</evidence>
<accession>A0A183JJK4</accession>
<name>A0A183JJK4_9TREM</name>
<dbReference type="EMBL" id="UZAK01002992">
    <property type="protein sequence ID" value="VDO77575.1"/>
    <property type="molecule type" value="Genomic_DNA"/>
</dbReference>
<evidence type="ECO:0000313" key="2">
    <source>
        <dbReference type="Proteomes" id="UP000279833"/>
    </source>
</evidence>
<organism evidence="3">
    <name type="scientific">Schistosoma curassoni</name>
    <dbReference type="NCBI Taxonomy" id="6186"/>
    <lineage>
        <taxon>Eukaryota</taxon>
        <taxon>Metazoa</taxon>
        <taxon>Spiralia</taxon>
        <taxon>Lophotrochozoa</taxon>
        <taxon>Platyhelminthes</taxon>
        <taxon>Trematoda</taxon>
        <taxon>Digenea</taxon>
        <taxon>Strigeidida</taxon>
        <taxon>Schistosomatoidea</taxon>
        <taxon>Schistosomatidae</taxon>
        <taxon>Schistosoma</taxon>
    </lineage>
</organism>
<keyword evidence="2" id="KW-1185">Reference proteome</keyword>
<reference evidence="1 2" key="2">
    <citation type="submission" date="2018-11" db="EMBL/GenBank/DDBJ databases">
        <authorList>
            <consortium name="Pathogen Informatics"/>
        </authorList>
    </citation>
    <scope>NUCLEOTIDE SEQUENCE [LARGE SCALE GENOMIC DNA]</scope>
    <source>
        <strain evidence="1">Dakar</strain>
        <strain evidence="2">Dakar, Senegal</strain>
    </source>
</reference>
<gene>
    <name evidence="1" type="ORF">SCUD_LOCUS2882</name>
</gene>
<reference evidence="3" key="1">
    <citation type="submission" date="2016-06" db="UniProtKB">
        <authorList>
            <consortium name="WormBaseParasite"/>
        </authorList>
    </citation>
    <scope>IDENTIFICATION</scope>
</reference>